<sequence length="198" mass="22763">MTQMKRAANDDRDGRKSKIINRKKVERKWNYCTQCSFRCDTLVALMNHQEYHGSRNNLFKCRYCDYSANSHDIVTYHENTHHMDLPATNQSLNFSAINGIIDTDEVSEKRQKYKCTRCLYVCHELSDYIKHFENNHIGEPEFEEIIQKLKMGLLPTLPLRAASTTCHASIAAQELQQQQSSILSSAISTVVSLSEATL</sequence>
<dbReference type="AlphaFoldDB" id="A0A914PI04"/>
<dbReference type="InterPro" id="IPR013087">
    <property type="entry name" value="Znf_C2H2_type"/>
</dbReference>
<dbReference type="Gene3D" id="3.30.160.60">
    <property type="entry name" value="Classic Zinc Finger"/>
    <property type="match status" value="1"/>
</dbReference>
<name>A0A914PI04_9BILA</name>
<dbReference type="SMART" id="SM00355">
    <property type="entry name" value="ZnF_C2H2"/>
    <property type="match status" value="3"/>
</dbReference>
<feature type="domain" description="C2H2-type" evidence="1">
    <location>
        <begin position="115"/>
        <end position="136"/>
    </location>
</feature>
<evidence type="ECO:0000313" key="3">
    <source>
        <dbReference type="WBParaSite" id="PDA_v2.g15285.t1"/>
    </source>
</evidence>
<organism evidence="2 3">
    <name type="scientific">Panagrolaimus davidi</name>
    <dbReference type="NCBI Taxonomy" id="227884"/>
    <lineage>
        <taxon>Eukaryota</taxon>
        <taxon>Metazoa</taxon>
        <taxon>Ecdysozoa</taxon>
        <taxon>Nematoda</taxon>
        <taxon>Chromadorea</taxon>
        <taxon>Rhabditida</taxon>
        <taxon>Tylenchina</taxon>
        <taxon>Panagrolaimomorpha</taxon>
        <taxon>Panagrolaimoidea</taxon>
        <taxon>Panagrolaimidae</taxon>
        <taxon>Panagrolaimus</taxon>
    </lineage>
</organism>
<proteinExistence type="predicted"/>
<evidence type="ECO:0000313" key="2">
    <source>
        <dbReference type="Proteomes" id="UP000887578"/>
    </source>
</evidence>
<evidence type="ECO:0000259" key="1">
    <source>
        <dbReference type="PROSITE" id="PS00028"/>
    </source>
</evidence>
<dbReference type="PROSITE" id="PS00028">
    <property type="entry name" value="ZINC_FINGER_C2H2_1"/>
    <property type="match status" value="1"/>
</dbReference>
<accession>A0A914PI04</accession>
<protein>
    <submittedName>
        <fullName evidence="3">C2H2-type domain-containing protein</fullName>
    </submittedName>
</protein>
<dbReference type="Proteomes" id="UP000887578">
    <property type="component" value="Unplaced"/>
</dbReference>
<reference evidence="3" key="1">
    <citation type="submission" date="2022-11" db="UniProtKB">
        <authorList>
            <consortium name="WormBaseParasite"/>
        </authorList>
    </citation>
    <scope>IDENTIFICATION</scope>
</reference>
<dbReference type="WBParaSite" id="PDA_v2.g15285.t1">
    <property type="protein sequence ID" value="PDA_v2.g15285.t1"/>
    <property type="gene ID" value="PDA_v2.g15285"/>
</dbReference>
<keyword evidence="2" id="KW-1185">Reference proteome</keyword>